<name>A0A837C8Y6_9BRAD</name>
<protein>
    <recommendedName>
        <fullName evidence="1">NrS-1 polymerase-like helicase domain-containing protein</fullName>
    </recommendedName>
</protein>
<dbReference type="InterPro" id="IPR027417">
    <property type="entry name" value="P-loop_NTPase"/>
</dbReference>
<feature type="domain" description="NrS-1 polymerase-like helicase" evidence="1">
    <location>
        <begin position="502"/>
        <end position="610"/>
    </location>
</feature>
<dbReference type="InterPro" id="IPR045455">
    <property type="entry name" value="NrS-1_pol-like_helicase"/>
</dbReference>
<dbReference type="Gene3D" id="3.30.70.1790">
    <property type="entry name" value="RepB DNA-primase, N-terminal domain"/>
    <property type="match status" value="1"/>
</dbReference>
<organism evidence="2 3">
    <name type="scientific">Bradyrhizobium diazoefficiens SEMIA 5080</name>
    <dbReference type="NCBI Taxonomy" id="754504"/>
    <lineage>
        <taxon>Bacteria</taxon>
        <taxon>Pseudomonadati</taxon>
        <taxon>Pseudomonadota</taxon>
        <taxon>Alphaproteobacteria</taxon>
        <taxon>Hyphomicrobiales</taxon>
        <taxon>Nitrobacteraceae</taxon>
        <taxon>Bradyrhizobium</taxon>
    </lineage>
</organism>
<dbReference type="Pfam" id="PF19263">
    <property type="entry name" value="DUF5906"/>
    <property type="match status" value="1"/>
</dbReference>
<dbReference type="EMBL" id="ADOU02000007">
    <property type="protein sequence ID" value="KGJ65707.1"/>
    <property type="molecule type" value="Genomic_DNA"/>
</dbReference>
<dbReference type="RefSeq" id="WP_049832495.1">
    <property type="nucleotide sequence ID" value="NZ_ADOU02000007.1"/>
</dbReference>
<dbReference type="Proteomes" id="UP000024900">
    <property type="component" value="Unassembled WGS sequence"/>
</dbReference>
<reference evidence="2 3" key="1">
    <citation type="journal article" date="2014" name="BMC Genomics">
        <title>Comparative genomics of Bradyrhizobium japonicum CPAC 15 and Bradyrhizobium diazoefficiens CPAC 7: elite model strains for understanding symbiotic performance with soybean.</title>
        <authorList>
            <person name="Siqueira A.F."/>
            <person name="Ormeno-Orrillo E."/>
            <person name="Souza R.C."/>
            <person name="Rodrigues E.P."/>
            <person name="Almeida L.G."/>
            <person name="Barcellos F.G."/>
            <person name="Batista J.S."/>
            <person name="Nakatami A.S."/>
            <person name="Martinez-Romero E."/>
            <person name="Vasconcelos A.T."/>
            <person name="Hungria M."/>
        </authorList>
    </citation>
    <scope>NUCLEOTIDE SEQUENCE [LARGE SCALE GENOMIC DNA]</scope>
    <source>
        <strain evidence="2 3">SEMIA 5080</strain>
    </source>
</reference>
<dbReference type="SUPFAM" id="SSF52540">
    <property type="entry name" value="P-loop containing nucleoside triphosphate hydrolases"/>
    <property type="match status" value="1"/>
</dbReference>
<accession>A0A837C8Y6</accession>
<evidence type="ECO:0000313" key="2">
    <source>
        <dbReference type="EMBL" id="KGJ65707.1"/>
    </source>
</evidence>
<dbReference type="CDD" id="cd00525">
    <property type="entry name" value="AE_Prim_S_like"/>
    <property type="match status" value="1"/>
</dbReference>
<evidence type="ECO:0000313" key="3">
    <source>
        <dbReference type="Proteomes" id="UP000024900"/>
    </source>
</evidence>
<dbReference type="Gene3D" id="3.40.50.300">
    <property type="entry name" value="P-loop containing nucleotide triphosphate hydrolases"/>
    <property type="match status" value="1"/>
</dbReference>
<sequence length="793" mass="89393">MSNDATGAAATPDNQAAADFLKLVYPEGPWVLTAIRTDRKAIETRTFRPTDVEALLSWLKQHNGERNIYWSVNPPLRALSKKADREDIKEVAYLHVDIDPRAGEYLASERVRCAALLTDHLPSGIPQPTAVVFSGGGYQGFWKLDAPIPINGDLSLAEDAKRYNQQLELVFGGDNCHNIDRIMRLPGTINVPDERKRRKGREPELATLISWVPENVYTLDKFTPAPAVQSPDLPGLSSGPSKVQVGGNIERLADIVELDRWNVPDRVKVICVQGKDPEEPKESDNSRSQWVFDVCCQLVRCKVPDQVIFSILTDPDYGISESILEKASSAEKYAIRQIERAHDEVIDPWLRKLNEEYAVVKNIGGKCRVIEEVMDPVLNRSRLTRISFDDFRNSYMNKKVQAGVARDGTTPRMVPVGRWWLEHPDRREFKTIVFAPNKEVPNSYNLWKGYGCEARPGDCSLFLDHIKRNICSNDETTYRYLLGWLARAVQQPASQGEVAIVLRGGRGVGKSFFAKHFGALFGRHYLMVSNSSHLVGNFNSHLRDVVVLFADEAFYAGDKKHGPILKTLITEETITIEAKGVDVESCPNYVHLIMASNEDHVVPAGLDERRYLVLNVSAEQQQKKVYFRAIKEQLDAGGYEALLHLLLTYDLTDYEVRDVPSTAALDEQKAKSLPPLQDWLHKLAQSGEVPAPEPGTPMQAIRRKWRMISSTEIVALIEKHYKVLLDTREIKALLGEKGMGLTHQRKENIHGFALPHLSVFRQKLNEVLNLKLPFDDPAEDFTGIDFDYDPSPF</sequence>
<dbReference type="AlphaFoldDB" id="A0A837C8Y6"/>
<proteinExistence type="predicted"/>
<comment type="caution">
    <text evidence="2">The sequence shown here is derived from an EMBL/GenBank/DDBJ whole genome shotgun (WGS) entry which is preliminary data.</text>
</comment>
<evidence type="ECO:0000259" key="1">
    <source>
        <dbReference type="Pfam" id="PF19263"/>
    </source>
</evidence>
<gene>
    <name evidence="2" type="ORF">BJA5080_02352</name>
</gene>